<keyword evidence="3" id="KW-1185">Reference proteome</keyword>
<evidence type="ECO:0008006" key="4">
    <source>
        <dbReference type="Google" id="ProtNLM"/>
    </source>
</evidence>
<evidence type="ECO:0000313" key="3">
    <source>
        <dbReference type="Proteomes" id="UP000248889"/>
    </source>
</evidence>
<dbReference type="InterPro" id="IPR029063">
    <property type="entry name" value="SAM-dependent_MTases_sf"/>
</dbReference>
<dbReference type="Pfam" id="PF04672">
    <property type="entry name" value="Methyltransf_19"/>
    <property type="match status" value="1"/>
</dbReference>
<dbReference type="InterPro" id="IPR006764">
    <property type="entry name" value="SAM_dep_MeTrfase_SAV2177_type"/>
</dbReference>
<dbReference type="Proteomes" id="UP000248889">
    <property type="component" value="Unassembled WGS sequence"/>
</dbReference>
<name>A0A2X0KH97_9ACTN</name>
<organism evidence="2 3">
    <name type="scientific">Streptacidiphilus pinicola</name>
    <dbReference type="NCBI Taxonomy" id="2219663"/>
    <lineage>
        <taxon>Bacteria</taxon>
        <taxon>Bacillati</taxon>
        <taxon>Actinomycetota</taxon>
        <taxon>Actinomycetes</taxon>
        <taxon>Kitasatosporales</taxon>
        <taxon>Streptomycetaceae</taxon>
        <taxon>Streptacidiphilus</taxon>
    </lineage>
</organism>
<protein>
    <recommendedName>
        <fullName evidence="4">SAM-dependent methyltransferase</fullName>
    </recommendedName>
</protein>
<accession>A0A2X0KH97</accession>
<comment type="caution">
    <text evidence="2">The sequence shown here is derived from an EMBL/GenBank/DDBJ whole genome shotgun (WGS) entry which is preliminary data.</text>
</comment>
<sequence length="318" mass="34190">MDGREGPKGPEPTTSCVTCHTRYAEQILDAPEQRPSGNAGSLESTDPRARGETPMDEEPPVDLTRPSIARVYDFFLGGNLSSEADRQVAGEILAAMPDLPEILRANRAFAVRAVRFLAEAGVRQFLDLGSGLATAGATHEVVRAAGVDARVLYVDNDPVVTAHNSTLAPEHTCAVLRADLRDTAGVLASPEARSLLDFDEPIAVLMIAVLHFIDHADRPADIVARYRDALAPGSFLALTHAENAERLPGTFEAARVYSRGVAQIHLRTRAEISAFLDGWSLVAPGLVPTPDWHPDQAAPVRSTVRQHGMAAVARKEHP</sequence>
<gene>
    <name evidence="2" type="ORF">DN069_08145</name>
</gene>
<dbReference type="AlphaFoldDB" id="A0A2X0KH97"/>
<dbReference type="SUPFAM" id="SSF53335">
    <property type="entry name" value="S-adenosyl-L-methionine-dependent methyltransferases"/>
    <property type="match status" value="1"/>
</dbReference>
<feature type="compositionally biased region" description="Polar residues" evidence="1">
    <location>
        <begin position="35"/>
        <end position="44"/>
    </location>
</feature>
<dbReference type="OrthoDB" id="4134439at2"/>
<evidence type="ECO:0000256" key="1">
    <source>
        <dbReference type="SAM" id="MobiDB-lite"/>
    </source>
</evidence>
<dbReference type="CDD" id="cd02440">
    <property type="entry name" value="AdoMet_MTases"/>
    <property type="match status" value="1"/>
</dbReference>
<dbReference type="PIRSF" id="PIRSF017393">
    <property type="entry name" value="MTase_SAV2177"/>
    <property type="match status" value="1"/>
</dbReference>
<evidence type="ECO:0000313" key="2">
    <source>
        <dbReference type="EMBL" id="RAG86140.1"/>
    </source>
</evidence>
<feature type="region of interest" description="Disordered" evidence="1">
    <location>
        <begin position="1"/>
        <end position="62"/>
    </location>
</feature>
<dbReference type="EMBL" id="QKYN01000032">
    <property type="protein sequence ID" value="RAG86140.1"/>
    <property type="molecule type" value="Genomic_DNA"/>
</dbReference>
<dbReference type="Gene3D" id="3.40.50.150">
    <property type="entry name" value="Vaccinia Virus protein VP39"/>
    <property type="match status" value="1"/>
</dbReference>
<proteinExistence type="predicted"/>
<reference evidence="2 3" key="1">
    <citation type="submission" date="2018-06" db="EMBL/GenBank/DDBJ databases">
        <title>Streptacidiphilus pinicola sp. nov., isolated from pine grove soil.</title>
        <authorList>
            <person name="Roh S.G."/>
            <person name="Park S."/>
            <person name="Kim M.-K."/>
            <person name="Yun B.-R."/>
            <person name="Park J."/>
            <person name="Kim M.J."/>
            <person name="Kim Y.S."/>
            <person name="Kim S.B."/>
        </authorList>
    </citation>
    <scope>NUCLEOTIDE SEQUENCE [LARGE SCALE GENOMIC DNA]</scope>
    <source>
        <strain evidence="2 3">MMS16-CNU450</strain>
    </source>
</reference>